<feature type="compositionally biased region" description="Basic and acidic residues" evidence="1">
    <location>
        <begin position="160"/>
        <end position="190"/>
    </location>
</feature>
<dbReference type="AlphaFoldDB" id="A0A9Q0IL07"/>
<organism evidence="2 3">
    <name type="scientific">Muraenolepis orangiensis</name>
    <name type="common">Patagonian moray cod</name>
    <dbReference type="NCBI Taxonomy" id="630683"/>
    <lineage>
        <taxon>Eukaryota</taxon>
        <taxon>Metazoa</taxon>
        <taxon>Chordata</taxon>
        <taxon>Craniata</taxon>
        <taxon>Vertebrata</taxon>
        <taxon>Euteleostomi</taxon>
        <taxon>Actinopterygii</taxon>
        <taxon>Neopterygii</taxon>
        <taxon>Teleostei</taxon>
        <taxon>Neoteleostei</taxon>
        <taxon>Acanthomorphata</taxon>
        <taxon>Zeiogadaria</taxon>
        <taxon>Gadariae</taxon>
        <taxon>Gadiformes</taxon>
        <taxon>Muraenolepidoidei</taxon>
        <taxon>Muraenolepididae</taxon>
        <taxon>Muraenolepis</taxon>
    </lineage>
</organism>
<dbReference type="EMBL" id="JANIIK010000046">
    <property type="protein sequence ID" value="KAJ3601798.1"/>
    <property type="molecule type" value="Genomic_DNA"/>
</dbReference>
<reference evidence="2" key="1">
    <citation type="submission" date="2022-07" db="EMBL/GenBank/DDBJ databases">
        <title>Chromosome-level genome of Muraenolepis orangiensis.</title>
        <authorList>
            <person name="Kim J."/>
        </authorList>
    </citation>
    <scope>NUCLEOTIDE SEQUENCE</scope>
    <source>
        <strain evidence="2">KU_S4_2022</strain>
        <tissue evidence="2">Muscle</tissue>
    </source>
</reference>
<sequence>MPSFTSTQGMPSLTCTQGMPSLTCTQGMQSPASTQGMPSPASTQGMPSLTCTQGMQSPASTQGMPSPASTQGMPSPASTQGTPTTPALELRETQGAAEDGAGPAPVPVQEIPRLSGAVPEQATAVSSTGEHNRPGPSGMSVQKSMLKSFRKKKRNNSLDFLREYCDRQEKRQKEAEAREEQRQRRHEDQVSKMLDLFGRLVDKM</sequence>
<evidence type="ECO:0000256" key="1">
    <source>
        <dbReference type="SAM" id="MobiDB-lite"/>
    </source>
</evidence>
<feature type="compositionally biased region" description="Polar residues" evidence="1">
    <location>
        <begin position="1"/>
        <end position="85"/>
    </location>
</feature>
<comment type="caution">
    <text evidence="2">The sequence shown here is derived from an EMBL/GenBank/DDBJ whole genome shotgun (WGS) entry which is preliminary data.</text>
</comment>
<dbReference type="Proteomes" id="UP001148018">
    <property type="component" value="Unassembled WGS sequence"/>
</dbReference>
<protein>
    <submittedName>
        <fullName evidence="2">Uncharacterized protein</fullName>
    </submittedName>
</protein>
<name>A0A9Q0IL07_9TELE</name>
<evidence type="ECO:0000313" key="2">
    <source>
        <dbReference type="EMBL" id="KAJ3601798.1"/>
    </source>
</evidence>
<proteinExistence type="predicted"/>
<gene>
    <name evidence="2" type="ORF">NHX12_029562</name>
</gene>
<dbReference type="OrthoDB" id="8949281at2759"/>
<accession>A0A9Q0IL07</accession>
<feature type="region of interest" description="Disordered" evidence="1">
    <location>
        <begin position="1"/>
        <end position="190"/>
    </location>
</feature>
<evidence type="ECO:0000313" key="3">
    <source>
        <dbReference type="Proteomes" id="UP001148018"/>
    </source>
</evidence>
<keyword evidence="3" id="KW-1185">Reference proteome</keyword>